<dbReference type="PANTHER" id="PTHR35175">
    <property type="entry name" value="DUF1289 DOMAIN-CONTAINING PROTEIN"/>
    <property type="match status" value="1"/>
</dbReference>
<comment type="caution">
    <text evidence="1">The sequence shown here is derived from an EMBL/GenBank/DDBJ whole genome shotgun (WGS) entry which is preliminary data.</text>
</comment>
<sequence length="84" mass="9942">MQQLEFFEIPSPCIGVCEVNNRGYCKGCFRSREERLYWLKLSAIDKRKVVRLCQQRKLRVMRARAQALKDESLTEEAEVQSNLF</sequence>
<gene>
    <name evidence="1" type="ORF">GCM10007878_03130</name>
</gene>
<keyword evidence="2" id="KW-1185">Reference proteome</keyword>
<dbReference type="RefSeq" id="WP_027850349.1">
    <property type="nucleotide sequence ID" value="NZ_BSOR01000006.1"/>
</dbReference>
<dbReference type="InterPro" id="IPR010710">
    <property type="entry name" value="DUF1289"/>
</dbReference>
<protein>
    <submittedName>
        <fullName evidence="1">Uncharacterized protein</fullName>
    </submittedName>
</protein>
<reference evidence="2" key="1">
    <citation type="journal article" date="2019" name="Int. J. Syst. Evol. Microbiol.">
        <title>The Global Catalogue of Microorganisms (GCM) 10K type strain sequencing project: providing services to taxonomists for standard genome sequencing and annotation.</title>
        <authorList>
            <consortium name="The Broad Institute Genomics Platform"/>
            <consortium name="The Broad Institute Genome Sequencing Center for Infectious Disease"/>
            <person name="Wu L."/>
            <person name="Ma J."/>
        </authorList>
    </citation>
    <scope>NUCLEOTIDE SEQUENCE [LARGE SCALE GENOMIC DNA]</scope>
    <source>
        <strain evidence="2">NBRC 100033</strain>
    </source>
</reference>
<accession>A0ABQ5ZV33</accession>
<organism evidence="1 2">
    <name type="scientific">Marinospirillum insulare</name>
    <dbReference type="NCBI Taxonomy" id="217169"/>
    <lineage>
        <taxon>Bacteria</taxon>
        <taxon>Pseudomonadati</taxon>
        <taxon>Pseudomonadota</taxon>
        <taxon>Gammaproteobacteria</taxon>
        <taxon>Oceanospirillales</taxon>
        <taxon>Oceanospirillaceae</taxon>
        <taxon>Marinospirillum</taxon>
    </lineage>
</organism>
<evidence type="ECO:0000313" key="2">
    <source>
        <dbReference type="Proteomes" id="UP001156682"/>
    </source>
</evidence>
<dbReference type="EMBL" id="BSOR01000006">
    <property type="protein sequence ID" value="GLR62878.1"/>
    <property type="molecule type" value="Genomic_DNA"/>
</dbReference>
<dbReference type="Pfam" id="PF06945">
    <property type="entry name" value="DUF1289"/>
    <property type="match status" value="1"/>
</dbReference>
<name>A0ABQ5ZV33_9GAMM</name>
<evidence type="ECO:0000313" key="1">
    <source>
        <dbReference type="EMBL" id="GLR62878.1"/>
    </source>
</evidence>
<dbReference type="PANTHER" id="PTHR35175:SF1">
    <property type="entry name" value="OXIDOREDUCTASE"/>
    <property type="match status" value="1"/>
</dbReference>
<dbReference type="Proteomes" id="UP001156682">
    <property type="component" value="Unassembled WGS sequence"/>
</dbReference>
<proteinExistence type="predicted"/>